<accession>A0A9Q4AM00</accession>
<keyword evidence="3" id="KW-1185">Reference proteome</keyword>
<feature type="domain" description="YjiS-like" evidence="1">
    <location>
        <begin position="5"/>
        <end position="40"/>
    </location>
</feature>
<dbReference type="InterPro" id="IPR009506">
    <property type="entry name" value="YjiS-like"/>
</dbReference>
<evidence type="ECO:0000259" key="1">
    <source>
        <dbReference type="Pfam" id="PF06568"/>
    </source>
</evidence>
<organism evidence="2 3">
    <name type="scientific">Devosia ureilytica</name>
    <dbReference type="NCBI Taxonomy" id="2952754"/>
    <lineage>
        <taxon>Bacteria</taxon>
        <taxon>Pseudomonadati</taxon>
        <taxon>Pseudomonadota</taxon>
        <taxon>Alphaproteobacteria</taxon>
        <taxon>Hyphomicrobiales</taxon>
        <taxon>Devosiaceae</taxon>
        <taxon>Devosia</taxon>
    </lineage>
</organism>
<dbReference type="AlphaFoldDB" id="A0A9Q4AM00"/>
<reference evidence="2" key="1">
    <citation type="submission" date="2022-06" db="EMBL/GenBank/DDBJ databases">
        <title>Devosia sp. XJ19-45 genome assembly.</title>
        <authorList>
            <person name="Li B."/>
            <person name="Cai M."/>
            <person name="Nie G."/>
            <person name="Li W."/>
        </authorList>
    </citation>
    <scope>NUCLEOTIDE SEQUENCE</scope>
    <source>
        <strain evidence="2">XJ19-45</strain>
    </source>
</reference>
<protein>
    <submittedName>
        <fullName evidence="2">DUF1127 domain-containing protein</fullName>
    </submittedName>
</protein>
<evidence type="ECO:0000313" key="2">
    <source>
        <dbReference type="EMBL" id="MCP8886377.1"/>
    </source>
</evidence>
<dbReference type="Proteomes" id="UP001060275">
    <property type="component" value="Unassembled WGS sequence"/>
</dbReference>
<dbReference type="RefSeq" id="WP_254673927.1">
    <property type="nucleotide sequence ID" value="NZ_JAMWDU010000002.1"/>
</dbReference>
<name>A0A9Q4AM00_9HYPH</name>
<evidence type="ECO:0000313" key="3">
    <source>
        <dbReference type="Proteomes" id="UP001060275"/>
    </source>
</evidence>
<sequence>MFEPIVRRLHNWRLRNIARRKLATLDDRLLADIGTERDNIGDFVARQPDL</sequence>
<proteinExistence type="predicted"/>
<gene>
    <name evidence="2" type="ORF">NF348_04610</name>
</gene>
<dbReference type="EMBL" id="JAMWDU010000002">
    <property type="protein sequence ID" value="MCP8886377.1"/>
    <property type="molecule type" value="Genomic_DNA"/>
</dbReference>
<dbReference type="Pfam" id="PF06568">
    <property type="entry name" value="YjiS-like"/>
    <property type="match status" value="1"/>
</dbReference>
<comment type="caution">
    <text evidence="2">The sequence shown here is derived from an EMBL/GenBank/DDBJ whole genome shotgun (WGS) entry which is preliminary data.</text>
</comment>